<dbReference type="GO" id="GO:0003676">
    <property type="term" value="F:nucleic acid binding"/>
    <property type="evidence" value="ECO:0007669"/>
    <property type="project" value="InterPro"/>
</dbReference>
<feature type="compositionally biased region" description="Basic and acidic residues" evidence="3">
    <location>
        <begin position="2369"/>
        <end position="2386"/>
    </location>
</feature>
<dbReference type="WBParaSite" id="maker-uti_cns_0046764-snap-gene-0.3-mRNA-1">
    <property type="protein sequence ID" value="maker-uti_cns_0046764-snap-gene-0.3-mRNA-1"/>
    <property type="gene ID" value="maker-uti_cns_0046764-snap-gene-0.3"/>
</dbReference>
<evidence type="ECO:0000256" key="3">
    <source>
        <dbReference type="SAM" id="MobiDB-lite"/>
    </source>
</evidence>
<feature type="compositionally biased region" description="Basic and acidic residues" evidence="3">
    <location>
        <begin position="1886"/>
        <end position="1909"/>
    </location>
</feature>
<feature type="region of interest" description="Disordered" evidence="3">
    <location>
        <begin position="2410"/>
        <end position="2439"/>
    </location>
</feature>
<feature type="region of interest" description="Disordered" evidence="3">
    <location>
        <begin position="1679"/>
        <end position="1703"/>
    </location>
</feature>
<dbReference type="InterPro" id="IPR005312">
    <property type="entry name" value="DUF1759"/>
</dbReference>
<feature type="domain" description="CCHC-type" evidence="4">
    <location>
        <begin position="734"/>
        <end position="749"/>
    </location>
</feature>
<dbReference type="Pfam" id="PF03564">
    <property type="entry name" value="DUF1759"/>
    <property type="match status" value="1"/>
</dbReference>
<feature type="region of interest" description="Disordered" evidence="3">
    <location>
        <begin position="1882"/>
        <end position="1919"/>
    </location>
</feature>
<dbReference type="PANTHER" id="PTHR18881:SF2">
    <property type="entry name" value="POLYAMINE-MODULATED FACTOR 1-BINDING PROTEIN 1"/>
    <property type="match status" value="1"/>
</dbReference>
<feature type="compositionally biased region" description="Low complexity" evidence="3">
    <location>
        <begin position="1910"/>
        <end position="1919"/>
    </location>
</feature>
<sequence length="2465" mass="275475">CRPPAFNGDWTQWTAFWDRFSSSIHDNPSLSVVEKFSYLQSCLSGEAKNSIAGRKITAENYKIDKIDKIDNLQRRFGSRSGAVREHLAKFSALTCSGASVHQLRNFHDQVNGNVRSLENLGANQGRHGICFADEGYEGRQSQSLIVTLNMLRRVAIDCLCAARVEQPPRPADKTPSCNFDTAGSGKKKFEQSATQSVKSHEVKTMAMVTKVQTVVLPTAGAVLISPDGCSETRVRILFDSASNRSFILSGVAERMGLCVIGKETMEVTTFGGTKPKVVQTEKIDFQLRVPPHSDEPERSWNSEERAGTLTAAEVSEAKERWLKEVQRRSFSAEIAHFKRSTASTDLAKQLNLFLDSKGLLQSRGRLRESNVVAAVDCPILIPNKTHLEVLLIRDAHSTLCKLHEKFWLIRGRQRVKAILGKCVVCRRLQGLPFAVMQVPALPESRLKAMRAFEWSRLDYCGPVKLRKDTAVEKGYMLVFTCAATRALHLELRMRARLHAFWDCWERQYLTSLREHRLNPKHGVIGEATVGDIVLRQCIRDETSEIGNSSSRAKARPRTQEMLDSPAGFELIQVPKHKPAKSSSVEPRTGSPIGINDGLTGGPLVHTRGGDRQPWMLLDFELPYAIFGARHRKFEATLDERLRDQLVRVHRAKLLEVAQPDFKTLVARVDKAAKRSSSEMAHGAEAVAYLRLHKNFTAPKAKWSISTSPRKAPPPISSQRYADSNCHRRVHSANCQNCGKVGHIRKVCRNSKLHKLDPEPAELQEPLFIVCQSGSSKSLTVELRLQGKPCLFEVTGSALTVIPKSLQEDRSPYIADIHSVADLHMPELYPMPRIEDVFAKLDDGCKWSKLDRSNVFLQLPFLFDTINSSNGKRTFKSKESWLSAGRYLPLPVSVAFFLLCTSTAAANSGTRYPVIQRTCLNKSLSEWTLPSPAVSILHRVCHLLNLSSPADGPSDEANSCKFIVDSEVDVFTANRHFAAVWLGGRGEQLENLVCSDGGQKNVTEHTGVTYTDEGAKMDILTSRMWVSDTSGFDFNNNFTFLMELKRQPKPSAFIELTDFWEWDELEVTRKLYIQTGNRNLISTNQVLPIRSDQFVRIGATFDISMTIVNRTRLFVDGSFIPDNQVSIFYGNIPEIENFCMKIGWRDVTGSYSKINGTVKMLAVPNFYLTADENPINITCTRPIVGRYFTMYMNASGMDPNLRYIHITEIDIFALAKGASLYADTQSSISAASSVLLAQRSGLQLRSHMECLIRCTNLQPNCFFALIIPGSGDCLLFGPTGTASGLVASKHFELVVDSGFWLLASRATKTPARGQQLGSAPSFPELYSRMYNDSYTDSYERDGGRPTTALGLIRSDSMLPSSSAADDVTVVSSVQDSVRQPGVPLTGWRREYVSQKRTLSSAPQAASNGSLKDLREENACLQHDMDALVRAVKSAQTTGRWEFDRGKFLALDPDKVFDAGSRDGLNSRGILAGSAGGVGGGRYGHHVTLAEPPATQTRHFDPAQRCSLELGETKERLRQMQIQLEDRDSQLMEQQALIGNLQSRLARHDGESAGTMRNLSALDEKLRRAGQEIAQYERRIQSLEAELREARDQRQRDSEELASARQSLLELDRVDVLESELKRRDDVIGGLRMDVARTHEAKEQLLVEHNSLRSKLVNLESSLKKKEAELNSSTARCQDLQQQLADARRQLDSASRNADSSSRQEATVARLRTENESLRAQQQELQDQVKRLTDSLQKLQASSKETRDALTAEIAERHDSLLRLKAEAKSLEEKYNDAVNVANQRSEMLKQVRAELASAGESAAEAQDRLRRNDAASQQWQRQREDALHELEALRLRCAELERGAAQRESAWKGDRTELQAACRRLTDQLEARDAAIEQLQTELEASEAERRAELDAARRREAELAGERQAEAAAAAEAARATTQRLEDAIRAARAESGDARRRAEELERALDEERQARRQVGAEARDFAQRLQASEAEAARANEEVARLGEKLREAGAESKRQSDSVARLQESLSRAKTEIDDLKQRAQEDIAQRDKSIQQLQADLLQSQSQYTGCYEELLRSEEEVGQLRASLQRSQSNGAQAANEARQLDARLRECQTALESARRDCQAREAGNEQLRARMRELESELRSTEAGLEETAAELERTHEAGQRVAARCRDQEAELHRMSKQLQQLQSELNSVRENLKRLEAESAAQADTARRQLASAQEALAETREELADQRERRAGAEREADRLQQCVQQLQLQLAGAHQQMKSERSRYQEISNRLEAANERADQSEEALSAAKADQQQLESALARCRAELQTAARDRDSATAEVDRMKRAAAAEAAQTRQKMAEQASESQELRSALERLRRELLSAKEAAHASAQDALEQRQRAEKSAVALEGERQHSLMLAEQVEEQDRLLARLQSEVRQERSKAAENAAESQRRNEAAAAEAEATVRGLRQQLLAAGKATEQANDEAERLRE</sequence>
<evidence type="ECO:0000313" key="5">
    <source>
        <dbReference type="Proteomes" id="UP000095280"/>
    </source>
</evidence>
<dbReference type="GO" id="GO:0008270">
    <property type="term" value="F:zinc ion binding"/>
    <property type="evidence" value="ECO:0007669"/>
    <property type="project" value="UniProtKB-KW"/>
</dbReference>
<keyword evidence="1" id="KW-0863">Zinc-finger</keyword>
<protein>
    <submittedName>
        <fullName evidence="6">CCHC-type domain-containing protein</fullName>
    </submittedName>
</protein>
<keyword evidence="1" id="KW-0479">Metal-binding</keyword>
<feature type="coiled-coil region" evidence="2">
    <location>
        <begin position="1557"/>
        <end position="1605"/>
    </location>
</feature>
<dbReference type="PANTHER" id="PTHR18881">
    <property type="entry name" value="POLYAMINE-MODULATED FACTOR 1-BINDING PROTEIN 1-RELATED"/>
    <property type="match status" value="1"/>
</dbReference>
<name>A0A1I8JCG7_9PLAT</name>
<proteinExistence type="predicted"/>
<dbReference type="GO" id="GO:0007283">
    <property type="term" value="P:spermatogenesis"/>
    <property type="evidence" value="ECO:0007669"/>
    <property type="project" value="TreeGrafter"/>
</dbReference>
<feature type="compositionally biased region" description="Basic and acidic residues" evidence="3">
    <location>
        <begin position="2211"/>
        <end position="2231"/>
    </location>
</feature>
<evidence type="ECO:0000256" key="2">
    <source>
        <dbReference type="SAM" id="Coils"/>
    </source>
</evidence>
<evidence type="ECO:0000313" key="6">
    <source>
        <dbReference type="WBParaSite" id="maker-uti_cns_0046764-snap-gene-0.3-mRNA-1"/>
    </source>
</evidence>
<feature type="region of interest" description="Disordered" evidence="3">
    <location>
        <begin position="2365"/>
        <end position="2386"/>
    </location>
</feature>
<dbReference type="PROSITE" id="PS50158">
    <property type="entry name" value="ZF_CCHC"/>
    <property type="match status" value="1"/>
</dbReference>
<dbReference type="InterPro" id="IPR001878">
    <property type="entry name" value="Znf_CCHC"/>
</dbReference>
<dbReference type="Proteomes" id="UP000095280">
    <property type="component" value="Unplaced"/>
</dbReference>
<keyword evidence="2" id="KW-0175">Coiled coil</keyword>
<dbReference type="SMART" id="SM00343">
    <property type="entry name" value="ZnF_C2HC"/>
    <property type="match status" value="1"/>
</dbReference>
<accession>A0A1I8JCG7</accession>
<feature type="region of interest" description="Disordered" evidence="3">
    <location>
        <begin position="2208"/>
        <end position="2231"/>
    </location>
</feature>
<feature type="region of interest" description="Disordered" evidence="3">
    <location>
        <begin position="576"/>
        <end position="599"/>
    </location>
</feature>
<evidence type="ECO:0000256" key="1">
    <source>
        <dbReference type="PROSITE-ProRule" id="PRU00047"/>
    </source>
</evidence>
<dbReference type="Gene3D" id="1.10.287.1490">
    <property type="match status" value="2"/>
</dbReference>
<reference evidence="6" key="1">
    <citation type="submission" date="2016-11" db="UniProtKB">
        <authorList>
            <consortium name="WormBaseParasite"/>
        </authorList>
    </citation>
    <scope>IDENTIFICATION</scope>
</reference>
<evidence type="ECO:0000259" key="4">
    <source>
        <dbReference type="PROSITE" id="PS50158"/>
    </source>
</evidence>
<keyword evidence="5" id="KW-1185">Reference proteome</keyword>
<keyword evidence="1" id="KW-0862">Zinc</keyword>
<organism evidence="5 6">
    <name type="scientific">Macrostomum lignano</name>
    <dbReference type="NCBI Taxonomy" id="282301"/>
    <lineage>
        <taxon>Eukaryota</taxon>
        <taxon>Metazoa</taxon>
        <taxon>Spiralia</taxon>
        <taxon>Lophotrochozoa</taxon>
        <taxon>Platyhelminthes</taxon>
        <taxon>Rhabditophora</taxon>
        <taxon>Macrostomorpha</taxon>
        <taxon>Macrostomida</taxon>
        <taxon>Macrostomidae</taxon>
        <taxon>Macrostomum</taxon>
    </lineage>
</organism>
<dbReference type="InterPro" id="IPR037391">
    <property type="entry name" value="PMF1-bd"/>
</dbReference>
<feature type="compositionally biased region" description="Low complexity" evidence="3">
    <location>
        <begin position="1690"/>
        <end position="1701"/>
    </location>
</feature>